<dbReference type="FunFam" id="3.40.720.10:FF:000017">
    <property type="entry name" value="Predicted protein"/>
    <property type="match status" value="1"/>
</dbReference>
<dbReference type="OrthoDB" id="413313at2759"/>
<gene>
    <name evidence="1" type="ORF">ILUMI_01655</name>
</gene>
<organism evidence="1 2">
    <name type="scientific">Ignelater luminosus</name>
    <name type="common">Cucubano</name>
    <name type="synonym">Pyrophorus luminosus</name>
    <dbReference type="NCBI Taxonomy" id="2038154"/>
    <lineage>
        <taxon>Eukaryota</taxon>
        <taxon>Metazoa</taxon>
        <taxon>Ecdysozoa</taxon>
        <taxon>Arthropoda</taxon>
        <taxon>Hexapoda</taxon>
        <taxon>Insecta</taxon>
        <taxon>Pterygota</taxon>
        <taxon>Neoptera</taxon>
        <taxon>Endopterygota</taxon>
        <taxon>Coleoptera</taxon>
        <taxon>Polyphaga</taxon>
        <taxon>Elateriformia</taxon>
        <taxon>Elateroidea</taxon>
        <taxon>Elateridae</taxon>
        <taxon>Agrypninae</taxon>
        <taxon>Pyrophorini</taxon>
        <taxon>Ignelater</taxon>
    </lineage>
</organism>
<dbReference type="InterPro" id="IPR017850">
    <property type="entry name" value="Alkaline_phosphatase_core_sf"/>
</dbReference>
<dbReference type="SUPFAM" id="SSF53649">
    <property type="entry name" value="Alkaline phosphatase-like"/>
    <property type="match status" value="1"/>
</dbReference>
<keyword evidence="2" id="KW-1185">Reference proteome</keyword>
<protein>
    <submittedName>
        <fullName evidence="1">Uncharacterized protein</fullName>
    </submittedName>
</protein>
<dbReference type="PANTHER" id="PTHR10974">
    <property type="entry name" value="FI08016P-RELATED"/>
    <property type="match status" value="1"/>
</dbReference>
<dbReference type="CDD" id="cd16021">
    <property type="entry name" value="ALP_like"/>
    <property type="match status" value="1"/>
</dbReference>
<proteinExistence type="predicted"/>
<dbReference type="PANTHER" id="PTHR10974:SF9">
    <property type="entry name" value="DUF229 DOMAIN CONTAINING PROTEIN-RELATED"/>
    <property type="match status" value="1"/>
</dbReference>
<sequence>MCEDNSLNEIYKNVHPTTTKTEEVKKKMERFGLPRKEHLSVLIVGIDSISHGNFIRSLPYTFFYLRKNDWLEFQGFNKIGDNTFPNIMGMLTGLNESMTYKICNPTLIGPLDRCKLIWYDYRKLGFVTAYGEDEVQINTFSHLGGGFNYEPTDYYFKPYIIASERYLTHRIVDTKKYCTGPESAAERIFNLARDFTWTFRDYPNFGFFWMNSYSHNDVNSVSRMDDKIYGFLEDLDKNNILENTFA</sequence>
<name>A0A8K0DEY2_IGNLU</name>
<reference evidence="1" key="1">
    <citation type="submission" date="2019-08" db="EMBL/GenBank/DDBJ databases">
        <title>The genome of the North American firefly Photinus pyralis.</title>
        <authorList>
            <consortium name="Photinus pyralis genome working group"/>
            <person name="Fallon T.R."/>
            <person name="Sander Lower S.E."/>
            <person name="Weng J.-K."/>
        </authorList>
    </citation>
    <scope>NUCLEOTIDE SEQUENCE</scope>
    <source>
        <strain evidence="1">TRF0915ILg1</strain>
        <tissue evidence="1">Whole body</tissue>
    </source>
</reference>
<dbReference type="InterPro" id="IPR004245">
    <property type="entry name" value="DUF229"/>
</dbReference>
<dbReference type="Proteomes" id="UP000801492">
    <property type="component" value="Unassembled WGS sequence"/>
</dbReference>
<comment type="caution">
    <text evidence="1">The sequence shown here is derived from an EMBL/GenBank/DDBJ whole genome shotgun (WGS) entry which is preliminary data.</text>
</comment>
<dbReference type="AlphaFoldDB" id="A0A8K0DEY2"/>
<evidence type="ECO:0000313" key="1">
    <source>
        <dbReference type="EMBL" id="KAF2904524.1"/>
    </source>
</evidence>
<evidence type="ECO:0000313" key="2">
    <source>
        <dbReference type="Proteomes" id="UP000801492"/>
    </source>
</evidence>
<dbReference type="GO" id="GO:0005615">
    <property type="term" value="C:extracellular space"/>
    <property type="evidence" value="ECO:0007669"/>
    <property type="project" value="TreeGrafter"/>
</dbReference>
<dbReference type="Pfam" id="PF02995">
    <property type="entry name" value="DUF229"/>
    <property type="match status" value="1"/>
</dbReference>
<dbReference type="EMBL" id="VTPC01000750">
    <property type="protein sequence ID" value="KAF2904524.1"/>
    <property type="molecule type" value="Genomic_DNA"/>
</dbReference>
<accession>A0A8K0DEY2</accession>